<organism evidence="1 2">
    <name type="scientific">Faecalicatena contorta</name>
    <dbReference type="NCBI Taxonomy" id="39482"/>
    <lineage>
        <taxon>Bacteria</taxon>
        <taxon>Bacillati</taxon>
        <taxon>Bacillota</taxon>
        <taxon>Clostridia</taxon>
        <taxon>Lachnospirales</taxon>
        <taxon>Lachnospiraceae</taxon>
        <taxon>Faecalicatena</taxon>
    </lineage>
</organism>
<dbReference type="Proteomes" id="UP000095544">
    <property type="component" value="Unassembled WGS sequence"/>
</dbReference>
<gene>
    <name evidence="1" type="ORF">ERS852491_05177</name>
</gene>
<evidence type="ECO:0000313" key="1">
    <source>
        <dbReference type="EMBL" id="CUP45669.1"/>
    </source>
</evidence>
<protein>
    <submittedName>
        <fullName evidence="1">Uncharacterized protein</fullName>
    </submittedName>
</protein>
<dbReference type="EMBL" id="CYZU01000122">
    <property type="protein sequence ID" value="CUP45669.1"/>
    <property type="molecule type" value="Genomic_DNA"/>
</dbReference>
<name>A0A174NI04_9FIRM</name>
<sequence>MEISIVAPNFISIHTPTQGVTELAKLYLNNLYDFNPHSHAGSDDTPMGSLQDPFSISIHTPTQGVTCYDYVDDIQFCISIHTPTQGVSIR</sequence>
<accession>A0A174NI04</accession>
<dbReference type="AlphaFoldDB" id="A0A174NI04"/>
<dbReference type="AntiFam" id="ANF00272">
    <property type="entry name" value="Translation of CRISPR region"/>
</dbReference>
<evidence type="ECO:0000313" key="2">
    <source>
        <dbReference type="Proteomes" id="UP000095544"/>
    </source>
</evidence>
<proteinExistence type="predicted"/>
<reference evidence="1 2" key="1">
    <citation type="submission" date="2015-09" db="EMBL/GenBank/DDBJ databases">
        <authorList>
            <consortium name="Pathogen Informatics"/>
        </authorList>
    </citation>
    <scope>NUCLEOTIDE SEQUENCE [LARGE SCALE GENOMIC DNA]</scope>
    <source>
        <strain evidence="1 2">2789STDY5834876</strain>
    </source>
</reference>